<dbReference type="AlphaFoldDB" id="A0A0M3HYK5"/>
<sequence length="49" mass="5979">MMRLNKNENVKKHLARMFSDKYSMHLGDLCGKTLRDIQLHHTYHHFRLI</sequence>
<keyword evidence="1" id="KW-1185">Reference proteome</keyword>
<name>A0A0M3HYK5_ASCLU</name>
<evidence type="ECO:0000313" key="1">
    <source>
        <dbReference type="Proteomes" id="UP000036681"/>
    </source>
</evidence>
<evidence type="ECO:0000313" key="2">
    <source>
        <dbReference type="WBParaSite" id="ALUE_0000861701-mRNA-1"/>
    </source>
</evidence>
<reference evidence="2" key="1">
    <citation type="submission" date="2017-02" db="UniProtKB">
        <authorList>
            <consortium name="WormBaseParasite"/>
        </authorList>
    </citation>
    <scope>IDENTIFICATION</scope>
</reference>
<proteinExistence type="predicted"/>
<dbReference type="Proteomes" id="UP000036681">
    <property type="component" value="Unplaced"/>
</dbReference>
<dbReference type="WBParaSite" id="ALUE_0000861701-mRNA-1">
    <property type="protein sequence ID" value="ALUE_0000861701-mRNA-1"/>
    <property type="gene ID" value="ALUE_0000861701"/>
</dbReference>
<organism evidence="1 2">
    <name type="scientific">Ascaris lumbricoides</name>
    <name type="common">Giant roundworm</name>
    <dbReference type="NCBI Taxonomy" id="6252"/>
    <lineage>
        <taxon>Eukaryota</taxon>
        <taxon>Metazoa</taxon>
        <taxon>Ecdysozoa</taxon>
        <taxon>Nematoda</taxon>
        <taxon>Chromadorea</taxon>
        <taxon>Rhabditida</taxon>
        <taxon>Spirurina</taxon>
        <taxon>Ascaridomorpha</taxon>
        <taxon>Ascaridoidea</taxon>
        <taxon>Ascarididae</taxon>
        <taxon>Ascaris</taxon>
    </lineage>
</organism>
<protein>
    <submittedName>
        <fullName evidence="2">Transcriptional regulator</fullName>
    </submittedName>
</protein>
<accession>A0A0M3HYK5</accession>